<proteinExistence type="predicted"/>
<accession>A0A7U2I1V4</accession>
<sequence>NRTDMAAAEYYATAHELAGTHPPHVYSPQTQPPPPQYQQPYAQRPPQYNTAPQQQQQQQIQTYPPHPHNVHPTPPYPIDPPPYFAPPPQSNTPLGAPCTPTEAAPNPARSLCRPRLGPLALRLSFRQRQRVVLAATPASTPQQQSRSNPRPTPRTQRPRHLPRRRRGCARRRCDFPGPGDGGGDFVGGLGRAQVCQALEV</sequence>
<dbReference type="EMBL" id="CP069028">
    <property type="protein sequence ID" value="QRC96327.1"/>
    <property type="molecule type" value="Genomic_DNA"/>
</dbReference>
<feature type="region of interest" description="Disordered" evidence="1">
    <location>
        <begin position="135"/>
        <end position="187"/>
    </location>
</feature>
<evidence type="ECO:0000313" key="2">
    <source>
        <dbReference type="EMBL" id="QRC96327.1"/>
    </source>
</evidence>
<feature type="compositionally biased region" description="Gly residues" evidence="1">
    <location>
        <begin position="178"/>
        <end position="187"/>
    </location>
</feature>
<feature type="compositionally biased region" description="Basic residues" evidence="1">
    <location>
        <begin position="156"/>
        <end position="170"/>
    </location>
</feature>
<feature type="compositionally biased region" description="Pro residues" evidence="1">
    <location>
        <begin position="64"/>
        <end position="90"/>
    </location>
</feature>
<organism evidence="2 3">
    <name type="scientific">Phaeosphaeria nodorum (strain SN15 / ATCC MYA-4574 / FGSC 10173)</name>
    <name type="common">Glume blotch fungus</name>
    <name type="synonym">Parastagonospora nodorum</name>
    <dbReference type="NCBI Taxonomy" id="321614"/>
    <lineage>
        <taxon>Eukaryota</taxon>
        <taxon>Fungi</taxon>
        <taxon>Dikarya</taxon>
        <taxon>Ascomycota</taxon>
        <taxon>Pezizomycotina</taxon>
        <taxon>Dothideomycetes</taxon>
        <taxon>Pleosporomycetidae</taxon>
        <taxon>Pleosporales</taxon>
        <taxon>Pleosporineae</taxon>
        <taxon>Phaeosphaeriaceae</taxon>
        <taxon>Parastagonospora</taxon>
    </lineage>
</organism>
<reference evidence="3" key="1">
    <citation type="journal article" date="2021" name="BMC Genomics">
        <title>Chromosome-level genome assembly and manually-curated proteome of model necrotroph Parastagonospora nodorum Sn15 reveals a genome-wide trove of candidate effector homologs, and redundancy of virulence-related functions within an accessory chromosome.</title>
        <authorList>
            <person name="Bertazzoni S."/>
            <person name="Jones D.A.B."/>
            <person name="Phan H.T."/>
            <person name="Tan K.-C."/>
            <person name="Hane J.K."/>
        </authorList>
    </citation>
    <scope>NUCLEOTIDE SEQUENCE [LARGE SCALE GENOMIC DNA]</scope>
    <source>
        <strain evidence="3">SN15 / ATCC MYA-4574 / FGSC 10173)</strain>
    </source>
</reference>
<dbReference type="Proteomes" id="UP000663193">
    <property type="component" value="Chromosome 6"/>
</dbReference>
<feature type="compositionally biased region" description="Low complexity" evidence="1">
    <location>
        <begin position="38"/>
        <end position="63"/>
    </location>
</feature>
<dbReference type="VEuPathDB" id="FungiDB:JI435_012590"/>
<gene>
    <name evidence="2" type="ORF">JI435_012590</name>
</gene>
<protein>
    <submittedName>
        <fullName evidence="2">Uncharacterized protein</fullName>
    </submittedName>
</protein>
<keyword evidence="3" id="KW-1185">Reference proteome</keyword>
<evidence type="ECO:0000256" key="1">
    <source>
        <dbReference type="SAM" id="MobiDB-lite"/>
    </source>
</evidence>
<feature type="region of interest" description="Disordered" evidence="1">
    <location>
        <begin position="13"/>
        <end position="111"/>
    </location>
</feature>
<feature type="non-terminal residue" evidence="2">
    <location>
        <position position="1"/>
    </location>
</feature>
<dbReference type="AlphaFoldDB" id="A0A7U2I1V4"/>
<dbReference type="PRINTS" id="PR01217">
    <property type="entry name" value="PRICHEXTENSN"/>
</dbReference>
<name>A0A7U2I1V4_PHANO</name>
<evidence type="ECO:0000313" key="3">
    <source>
        <dbReference type="Proteomes" id="UP000663193"/>
    </source>
</evidence>
<feature type="compositionally biased region" description="Low complexity" evidence="1">
    <location>
        <begin position="139"/>
        <end position="155"/>
    </location>
</feature>